<comment type="function">
    <text evidence="6">May alleviate iron toxicity in the presence of oxygen.</text>
</comment>
<dbReference type="FunFam" id="1.20.1260.10:FF:000001">
    <property type="entry name" value="Non-heme ferritin"/>
    <property type="match status" value="1"/>
</dbReference>
<feature type="binding site" evidence="7">
    <location>
        <position position="54"/>
    </location>
    <ligand>
        <name>Fe cation</name>
        <dbReference type="ChEBI" id="CHEBI:24875"/>
        <label>1</label>
    </ligand>
</feature>
<dbReference type="EC" id="1.16.3.2" evidence="8"/>
<dbReference type="InterPro" id="IPR041719">
    <property type="entry name" value="Ferritin_prok"/>
</dbReference>
<dbReference type="GO" id="GO:0006879">
    <property type="term" value="P:intracellular iron ion homeostasis"/>
    <property type="evidence" value="ECO:0007669"/>
    <property type="project" value="UniProtKB-KW"/>
</dbReference>
<gene>
    <name evidence="10" type="ORF">KUV50_17490</name>
</gene>
<dbReference type="PANTHER" id="PTHR11431:SF127">
    <property type="entry name" value="BACTERIAL NON-HEME FERRITIN"/>
    <property type="match status" value="1"/>
</dbReference>
<dbReference type="GO" id="GO:0042802">
    <property type="term" value="F:identical protein binding"/>
    <property type="evidence" value="ECO:0007669"/>
    <property type="project" value="UniProtKB-ARBA"/>
</dbReference>
<dbReference type="PROSITE" id="PS50905">
    <property type="entry name" value="FERRITIN_LIKE"/>
    <property type="match status" value="1"/>
</dbReference>
<evidence type="ECO:0000256" key="3">
    <source>
        <dbReference type="ARBA" id="ARBA00022723"/>
    </source>
</evidence>
<dbReference type="PANTHER" id="PTHR11431">
    <property type="entry name" value="FERRITIN"/>
    <property type="match status" value="1"/>
</dbReference>
<dbReference type="GO" id="GO:0016491">
    <property type="term" value="F:oxidoreductase activity"/>
    <property type="evidence" value="ECO:0007669"/>
    <property type="project" value="UniProtKB-KW"/>
</dbReference>
<dbReference type="EMBL" id="JAHVHU010000020">
    <property type="protein sequence ID" value="MBY5959950.1"/>
    <property type="molecule type" value="Genomic_DNA"/>
</dbReference>
<dbReference type="Pfam" id="PF00210">
    <property type="entry name" value="Ferritin"/>
    <property type="match status" value="1"/>
</dbReference>
<organism evidence="10 11">
    <name type="scientific">Membranihabitans marinus</name>
    <dbReference type="NCBI Taxonomy" id="1227546"/>
    <lineage>
        <taxon>Bacteria</taxon>
        <taxon>Pseudomonadati</taxon>
        <taxon>Bacteroidota</taxon>
        <taxon>Saprospiria</taxon>
        <taxon>Saprospirales</taxon>
        <taxon>Saprospiraceae</taxon>
        <taxon>Membranihabitans</taxon>
    </lineage>
</organism>
<dbReference type="Proteomes" id="UP000753961">
    <property type="component" value="Unassembled WGS sequence"/>
</dbReference>
<evidence type="ECO:0000256" key="4">
    <source>
        <dbReference type="ARBA" id="ARBA00023002"/>
    </source>
</evidence>
<evidence type="ECO:0000256" key="2">
    <source>
        <dbReference type="ARBA" id="ARBA00022434"/>
    </source>
</evidence>
<dbReference type="GO" id="GO:0008199">
    <property type="term" value="F:ferric iron binding"/>
    <property type="evidence" value="ECO:0007669"/>
    <property type="project" value="InterPro"/>
</dbReference>
<evidence type="ECO:0000256" key="1">
    <source>
        <dbReference type="ARBA" id="ARBA00006950"/>
    </source>
</evidence>
<dbReference type="SUPFAM" id="SSF47240">
    <property type="entry name" value="Ferritin-like"/>
    <property type="match status" value="1"/>
</dbReference>
<keyword evidence="4" id="KW-0560">Oxidoreductase</keyword>
<dbReference type="InterPro" id="IPR009078">
    <property type="entry name" value="Ferritin-like_SF"/>
</dbReference>
<comment type="catalytic activity">
    <reaction evidence="8">
        <text>4 Fe(2+) + O2 + 6 H2O = 4 iron(III) oxide-hydroxide + 12 H(+)</text>
        <dbReference type="Rhea" id="RHEA:11972"/>
        <dbReference type="ChEBI" id="CHEBI:15377"/>
        <dbReference type="ChEBI" id="CHEBI:15378"/>
        <dbReference type="ChEBI" id="CHEBI:15379"/>
        <dbReference type="ChEBI" id="CHEBI:29033"/>
        <dbReference type="ChEBI" id="CHEBI:78619"/>
        <dbReference type="EC" id="1.16.3.2"/>
    </reaction>
</comment>
<feature type="binding site" evidence="7">
    <location>
        <position position="57"/>
    </location>
    <ligand>
        <name>Fe cation</name>
        <dbReference type="ChEBI" id="CHEBI:24875"/>
        <label>1</label>
    </ligand>
</feature>
<comment type="function">
    <text evidence="8">Iron-storage protein.</text>
</comment>
<evidence type="ECO:0000313" key="11">
    <source>
        <dbReference type="Proteomes" id="UP000753961"/>
    </source>
</evidence>
<comment type="caution">
    <text evidence="10">The sequence shown here is derived from an EMBL/GenBank/DDBJ whole genome shotgun (WGS) entry which is preliminary data.</text>
</comment>
<evidence type="ECO:0000256" key="7">
    <source>
        <dbReference type="PIRSR" id="PIRSR601519-1"/>
    </source>
</evidence>
<comment type="subcellular location">
    <subcellularLocation>
        <location evidence="8">Cytoplasm</location>
    </subcellularLocation>
</comment>
<evidence type="ECO:0000313" key="10">
    <source>
        <dbReference type="EMBL" id="MBY5959950.1"/>
    </source>
</evidence>
<feature type="binding site" evidence="7">
    <location>
        <position position="98"/>
    </location>
    <ligand>
        <name>Fe cation</name>
        <dbReference type="ChEBI" id="CHEBI:24875"/>
        <label>1</label>
    </ligand>
</feature>
<dbReference type="GO" id="GO:0006826">
    <property type="term" value="P:iron ion transport"/>
    <property type="evidence" value="ECO:0007669"/>
    <property type="project" value="InterPro"/>
</dbReference>
<keyword evidence="8" id="KW-0963">Cytoplasm</keyword>
<feature type="binding site" evidence="7">
    <location>
        <position position="131"/>
    </location>
    <ligand>
        <name>Fe cation</name>
        <dbReference type="ChEBI" id="CHEBI:24875"/>
        <label>1</label>
    </ligand>
</feature>
<dbReference type="InterPro" id="IPR009040">
    <property type="entry name" value="Ferritin-like_diiron"/>
</dbReference>
<keyword evidence="3 7" id="KW-0479">Metal-binding</keyword>
<proteinExistence type="inferred from homology"/>
<evidence type="ECO:0000256" key="8">
    <source>
        <dbReference type="RuleBase" id="RU361145"/>
    </source>
</evidence>
<name>A0A953HXD3_9BACT</name>
<sequence length="183" mass="21114">MDTNRLSKEMVGILNEQVKNEAQAAQIFLSYGAWADEAGYEGVANFLFRHSHEERNHMIKYMEYIMQRGGRVNITALDAPPADPKNLQDCLEKIFKHEVENTEAIYKITNLALEEKDWATWNFNQWFVQEQIEEETMVMDLLDKLKIAGGPKATDESLFYFDNQLASMPDEADLARDATIDEQ</sequence>
<dbReference type="InterPro" id="IPR001519">
    <property type="entry name" value="Ferritin"/>
</dbReference>
<keyword evidence="2 8" id="KW-0409">Iron storage</keyword>
<reference evidence="10" key="1">
    <citation type="submission" date="2021-06" db="EMBL/GenBank/DDBJ databases">
        <title>44 bacteria genomes isolated from Dapeng, Shenzhen.</title>
        <authorList>
            <person name="Zheng W."/>
            <person name="Yu S."/>
            <person name="Huang Y."/>
        </authorList>
    </citation>
    <scope>NUCLEOTIDE SEQUENCE</scope>
    <source>
        <strain evidence="10">DP5N28-2</strain>
    </source>
</reference>
<dbReference type="Gene3D" id="1.20.1260.10">
    <property type="match status" value="1"/>
</dbReference>
<feature type="domain" description="Ferritin-like diiron" evidence="9">
    <location>
        <begin position="4"/>
        <end position="149"/>
    </location>
</feature>
<keyword evidence="5 7" id="KW-0408">Iron</keyword>
<dbReference type="InterPro" id="IPR012347">
    <property type="entry name" value="Ferritin-like"/>
</dbReference>
<accession>A0A953HXD3</accession>
<evidence type="ECO:0000259" key="9">
    <source>
        <dbReference type="PROSITE" id="PS50905"/>
    </source>
</evidence>
<dbReference type="RefSeq" id="WP_222581486.1">
    <property type="nucleotide sequence ID" value="NZ_JAHVHU010000020.1"/>
</dbReference>
<evidence type="ECO:0000256" key="6">
    <source>
        <dbReference type="ARBA" id="ARBA00054546"/>
    </source>
</evidence>
<keyword evidence="11" id="KW-1185">Reference proteome</keyword>
<dbReference type="GO" id="GO:0005737">
    <property type="term" value="C:cytoplasm"/>
    <property type="evidence" value="ECO:0007669"/>
    <property type="project" value="UniProtKB-SubCell"/>
</dbReference>
<dbReference type="CDD" id="cd01055">
    <property type="entry name" value="Nonheme_Ferritin"/>
    <property type="match status" value="1"/>
</dbReference>
<dbReference type="InterPro" id="IPR008331">
    <property type="entry name" value="Ferritin_DPS_dom"/>
</dbReference>
<protein>
    <recommendedName>
        <fullName evidence="8">Ferritin</fullName>
        <ecNumber evidence="8">1.16.3.2</ecNumber>
    </recommendedName>
</protein>
<comment type="similarity">
    <text evidence="1 8">Belongs to the ferritin family. Prokaryotic subfamily.</text>
</comment>
<dbReference type="AlphaFoldDB" id="A0A953HXD3"/>
<evidence type="ECO:0000256" key="5">
    <source>
        <dbReference type="ARBA" id="ARBA00023004"/>
    </source>
</evidence>
<dbReference type="GO" id="GO:0008198">
    <property type="term" value="F:ferrous iron binding"/>
    <property type="evidence" value="ECO:0007669"/>
    <property type="project" value="TreeGrafter"/>
</dbReference>
<feature type="binding site" evidence="7">
    <location>
        <position position="21"/>
    </location>
    <ligand>
        <name>Fe cation</name>
        <dbReference type="ChEBI" id="CHEBI:24875"/>
        <label>1</label>
    </ligand>
</feature>